<feature type="domain" description="EDR1/CTR1/ARMC3-like peptidase-like" evidence="2">
    <location>
        <begin position="206"/>
        <end position="326"/>
    </location>
</feature>
<dbReference type="PANTHER" id="PTHR46618:SF1">
    <property type="entry name" value="ARMADILLO REPEAT-CONTAINING PROTEIN 3"/>
    <property type="match status" value="1"/>
</dbReference>
<keyword evidence="4" id="KW-1185">Reference proteome</keyword>
<dbReference type="AlphaFoldDB" id="A0A8S3WTL5"/>
<dbReference type="InterPro" id="IPR052441">
    <property type="entry name" value="Armadillo-Ser/Thr_Kinase"/>
</dbReference>
<accession>A0A8S3WTL5</accession>
<evidence type="ECO:0000259" key="2">
    <source>
        <dbReference type="Pfam" id="PF14381"/>
    </source>
</evidence>
<evidence type="ECO:0000313" key="3">
    <source>
        <dbReference type="EMBL" id="CAG4977063.1"/>
    </source>
</evidence>
<evidence type="ECO:0000313" key="4">
    <source>
        <dbReference type="Proteomes" id="UP000691718"/>
    </source>
</evidence>
<reference evidence="3" key="1">
    <citation type="submission" date="2021-04" db="EMBL/GenBank/DDBJ databases">
        <authorList>
            <person name="Tunstrom K."/>
        </authorList>
    </citation>
    <scope>NUCLEOTIDE SEQUENCE</scope>
</reference>
<dbReference type="Proteomes" id="UP000691718">
    <property type="component" value="Unassembled WGS sequence"/>
</dbReference>
<sequence length="359" mass="40306">MDDNSVIDKDTPIEAQRLAVQCYINLQNYHVSMQAMLNKDFVNELLNILQRIDIGLKIMSCTALSGLMTEQISKELFTSGKGEEDGFYVLKRLKSPFPTLRALAEAPAPHQDPVFVCNFQIPNADSSLEINVRASKFPLMMSKPMSFSNRNVIRDDPHLRTYLLRLRMWFGDPAKSLHYFEIDDAHYEVRCRDKRDEVSSSLKQKAILLAEFVSEAMSGLTQERDCSLPSVDLHLADLMTALKSNLVGLGFVKCGGSLERALLYKVLADRSGLPCALHRATSGHAWCEVAVPELDPEDSEQTEENYPAGLLRANYVVDLTERPGRLLPRGCFKTQRICGPTCDARYTARAPPEVCKCQD</sequence>
<dbReference type="OrthoDB" id="7537227at2759"/>
<dbReference type="EMBL" id="CAJQZP010000693">
    <property type="protein sequence ID" value="CAG4977063.1"/>
    <property type="molecule type" value="Genomic_DNA"/>
</dbReference>
<dbReference type="Pfam" id="PF14381">
    <property type="entry name" value="EDR1_CTR1_ARMC3_pept"/>
    <property type="match status" value="1"/>
</dbReference>
<dbReference type="InterPro" id="IPR055164">
    <property type="entry name" value="EDR1/CTR1/ARMC3-like_pept-like"/>
</dbReference>
<keyword evidence="1" id="KW-0677">Repeat</keyword>
<evidence type="ECO:0000256" key="1">
    <source>
        <dbReference type="ARBA" id="ARBA00022737"/>
    </source>
</evidence>
<protein>
    <submittedName>
        <fullName evidence="3">(apollo) hypothetical protein</fullName>
    </submittedName>
</protein>
<organism evidence="3 4">
    <name type="scientific">Parnassius apollo</name>
    <name type="common">Apollo butterfly</name>
    <name type="synonym">Papilio apollo</name>
    <dbReference type="NCBI Taxonomy" id="110799"/>
    <lineage>
        <taxon>Eukaryota</taxon>
        <taxon>Metazoa</taxon>
        <taxon>Ecdysozoa</taxon>
        <taxon>Arthropoda</taxon>
        <taxon>Hexapoda</taxon>
        <taxon>Insecta</taxon>
        <taxon>Pterygota</taxon>
        <taxon>Neoptera</taxon>
        <taxon>Endopterygota</taxon>
        <taxon>Lepidoptera</taxon>
        <taxon>Glossata</taxon>
        <taxon>Ditrysia</taxon>
        <taxon>Papilionoidea</taxon>
        <taxon>Papilionidae</taxon>
        <taxon>Parnassiinae</taxon>
        <taxon>Parnassini</taxon>
        <taxon>Parnassius</taxon>
        <taxon>Parnassius</taxon>
    </lineage>
</organism>
<proteinExistence type="predicted"/>
<name>A0A8S3WTL5_PARAO</name>
<comment type="caution">
    <text evidence="3">The sequence shown here is derived from an EMBL/GenBank/DDBJ whole genome shotgun (WGS) entry which is preliminary data.</text>
</comment>
<gene>
    <name evidence="3" type="ORF">PAPOLLO_LOCUS9341</name>
</gene>
<dbReference type="PANTHER" id="PTHR46618">
    <property type="entry name" value="ARMADILLO REPEAT-CONTAINING PROTEIN 3"/>
    <property type="match status" value="1"/>
</dbReference>